<dbReference type="RefSeq" id="WP_211360044.1">
    <property type="nucleotide sequence ID" value="NZ_RJKE01000001.1"/>
</dbReference>
<comment type="caution">
    <text evidence="1">The sequence shown here is derived from an EMBL/GenBank/DDBJ whole genome shotgun (WGS) entry which is preliminary data.</text>
</comment>
<organism evidence="1 2">
    <name type="scientific">Actinocorallia herbida</name>
    <dbReference type="NCBI Taxonomy" id="58109"/>
    <lineage>
        <taxon>Bacteria</taxon>
        <taxon>Bacillati</taxon>
        <taxon>Actinomycetota</taxon>
        <taxon>Actinomycetes</taxon>
        <taxon>Streptosporangiales</taxon>
        <taxon>Thermomonosporaceae</taxon>
        <taxon>Actinocorallia</taxon>
    </lineage>
</organism>
<reference evidence="1 2" key="1">
    <citation type="submission" date="2018-11" db="EMBL/GenBank/DDBJ databases">
        <title>Sequencing the genomes of 1000 actinobacteria strains.</title>
        <authorList>
            <person name="Klenk H.-P."/>
        </authorList>
    </citation>
    <scope>NUCLEOTIDE SEQUENCE [LARGE SCALE GENOMIC DNA]</scope>
    <source>
        <strain evidence="1 2">DSM 44254</strain>
    </source>
</reference>
<protein>
    <submittedName>
        <fullName evidence="1">Uncharacterized protein</fullName>
    </submittedName>
</protein>
<dbReference type="EMBL" id="RJKE01000001">
    <property type="protein sequence ID" value="ROO88763.1"/>
    <property type="molecule type" value="Genomic_DNA"/>
</dbReference>
<proteinExistence type="predicted"/>
<name>A0A3N1D5E1_9ACTN</name>
<keyword evidence="2" id="KW-1185">Reference proteome</keyword>
<sequence length="126" mass="13936">MPLRFLGKETIDGGSPTLYDHGDTWVIQGYIVLNMAALAHFELEDGEALVEVHKTLMDHLPDGVRLRPGCHMLFDTGTMYVLKGPKVTDPAVLAQLHLPDHETVIEVPKDDLTEAVDGVDRRTAHV</sequence>
<gene>
    <name evidence="1" type="ORF">EDD29_6442</name>
</gene>
<evidence type="ECO:0000313" key="2">
    <source>
        <dbReference type="Proteomes" id="UP000272400"/>
    </source>
</evidence>
<evidence type="ECO:0000313" key="1">
    <source>
        <dbReference type="EMBL" id="ROO88763.1"/>
    </source>
</evidence>
<dbReference type="Proteomes" id="UP000272400">
    <property type="component" value="Unassembled WGS sequence"/>
</dbReference>
<dbReference type="AlphaFoldDB" id="A0A3N1D5E1"/>
<accession>A0A3N1D5E1</accession>